<keyword evidence="2" id="KW-1185">Reference proteome</keyword>
<protein>
    <recommendedName>
        <fullName evidence="3">Amino acid ABC transporter substrate-binding protein (PAAT family)</fullName>
    </recommendedName>
</protein>
<evidence type="ECO:0008006" key="3">
    <source>
        <dbReference type="Google" id="ProtNLM"/>
    </source>
</evidence>
<dbReference type="OrthoDB" id="8481290at2"/>
<proteinExistence type="predicted"/>
<dbReference type="RefSeq" id="WP_115935811.1">
    <property type="nucleotide sequence ID" value="NZ_QRDW01000002.1"/>
</dbReference>
<evidence type="ECO:0000313" key="1">
    <source>
        <dbReference type="EMBL" id="RED52260.1"/>
    </source>
</evidence>
<name>A0A3D9HS17_9PROT</name>
<dbReference type="EMBL" id="QRDW01000002">
    <property type="protein sequence ID" value="RED52260.1"/>
    <property type="molecule type" value="Genomic_DNA"/>
</dbReference>
<dbReference type="Proteomes" id="UP000256845">
    <property type="component" value="Unassembled WGS sequence"/>
</dbReference>
<sequence length="215" mass="24591">MIGRIANDASSMTASNLLASFYRELGIPVVFRDFPARRSLVMAGQNMLDGETIRIKEVAEEYPNLIAVQSPLIFIRGRLFTIQETRKINSLKDVADLNIGVVRGILIHEQITEGYQQRFANNLISLFTNLEKDKIQIVLAEELGGQLQIQMHFPDSGIHAVGAPVYEKPLFHYLNRRHRDIALRLGELIERYHREGRYEMALESAMQTTVEKRLK</sequence>
<organism evidence="1 2">
    <name type="scientific">Aestuariispira insulae</name>
    <dbReference type="NCBI Taxonomy" id="1461337"/>
    <lineage>
        <taxon>Bacteria</taxon>
        <taxon>Pseudomonadati</taxon>
        <taxon>Pseudomonadota</taxon>
        <taxon>Alphaproteobacteria</taxon>
        <taxon>Rhodospirillales</taxon>
        <taxon>Kiloniellaceae</taxon>
        <taxon>Aestuariispira</taxon>
    </lineage>
</organism>
<dbReference type="Gene3D" id="3.40.190.10">
    <property type="entry name" value="Periplasmic binding protein-like II"/>
    <property type="match status" value="2"/>
</dbReference>
<dbReference type="AlphaFoldDB" id="A0A3D9HS17"/>
<reference evidence="1 2" key="1">
    <citation type="submission" date="2018-07" db="EMBL/GenBank/DDBJ databases">
        <title>Genomic Encyclopedia of Type Strains, Phase III (KMG-III): the genomes of soil and plant-associated and newly described type strains.</title>
        <authorList>
            <person name="Whitman W."/>
        </authorList>
    </citation>
    <scope>NUCLEOTIDE SEQUENCE [LARGE SCALE GENOMIC DNA]</scope>
    <source>
        <strain evidence="1 2">CECT 8488</strain>
    </source>
</reference>
<gene>
    <name evidence="1" type="ORF">DFP90_102278</name>
</gene>
<comment type="caution">
    <text evidence="1">The sequence shown here is derived from an EMBL/GenBank/DDBJ whole genome shotgun (WGS) entry which is preliminary data.</text>
</comment>
<accession>A0A3D9HS17</accession>
<dbReference type="SUPFAM" id="SSF53850">
    <property type="entry name" value="Periplasmic binding protein-like II"/>
    <property type="match status" value="1"/>
</dbReference>
<evidence type="ECO:0000313" key="2">
    <source>
        <dbReference type="Proteomes" id="UP000256845"/>
    </source>
</evidence>